<reference evidence="3 4" key="1">
    <citation type="submission" date="2024-03" db="EMBL/GenBank/DDBJ databases">
        <title>Actinomycetospora sp. OC33-EN08, a novel actinomycete isolated from wild orchid (Aerides multiflora).</title>
        <authorList>
            <person name="Suriyachadkun C."/>
        </authorList>
    </citation>
    <scope>NUCLEOTIDE SEQUENCE [LARGE SCALE GENOMIC DNA]</scope>
    <source>
        <strain evidence="3 4">OC33-EN08</strain>
    </source>
</reference>
<comment type="caution">
    <text evidence="3">The sequence shown here is derived from an EMBL/GenBank/DDBJ whole genome shotgun (WGS) entry which is preliminary data.</text>
</comment>
<organism evidence="3 4">
    <name type="scientific">Actinomycetospora aurantiaca</name>
    <dbReference type="NCBI Taxonomy" id="3129233"/>
    <lineage>
        <taxon>Bacteria</taxon>
        <taxon>Bacillati</taxon>
        <taxon>Actinomycetota</taxon>
        <taxon>Actinomycetes</taxon>
        <taxon>Pseudonocardiales</taxon>
        <taxon>Pseudonocardiaceae</taxon>
        <taxon>Actinomycetospora</taxon>
    </lineage>
</organism>
<dbReference type="Pfam" id="PF03235">
    <property type="entry name" value="GmrSD_N"/>
    <property type="match status" value="1"/>
</dbReference>
<protein>
    <submittedName>
        <fullName evidence="3">DUF262 domain-containing protein</fullName>
    </submittedName>
</protein>
<evidence type="ECO:0000313" key="3">
    <source>
        <dbReference type="EMBL" id="MEJ2866369.1"/>
    </source>
</evidence>
<accession>A0ABU8MHG0</accession>
<dbReference type="Pfam" id="PF07510">
    <property type="entry name" value="GmrSD_C"/>
    <property type="match status" value="1"/>
</dbReference>
<evidence type="ECO:0000313" key="4">
    <source>
        <dbReference type="Proteomes" id="UP001385809"/>
    </source>
</evidence>
<proteinExistence type="predicted"/>
<gene>
    <name evidence="3" type="ORF">WCD74_01245</name>
</gene>
<dbReference type="PANTHER" id="PTHR35149">
    <property type="entry name" value="SLL5132 PROTEIN"/>
    <property type="match status" value="1"/>
</dbReference>
<dbReference type="PANTHER" id="PTHR35149:SF1">
    <property type="entry name" value="DUF5655 DOMAIN-CONTAINING PROTEIN"/>
    <property type="match status" value="1"/>
</dbReference>
<dbReference type="RefSeq" id="WP_337692993.1">
    <property type="nucleotide sequence ID" value="NZ_JBBEGN010000001.1"/>
</dbReference>
<feature type="domain" description="GmrSD restriction endonucleases C-terminal" evidence="2">
    <location>
        <begin position="442"/>
        <end position="591"/>
    </location>
</feature>
<feature type="domain" description="GmrSD restriction endonucleases N-terminal" evidence="1">
    <location>
        <begin position="10"/>
        <end position="241"/>
    </location>
</feature>
<name>A0ABU8MHG0_9PSEU</name>
<dbReference type="EMBL" id="JBBEGN010000001">
    <property type="protein sequence ID" value="MEJ2866369.1"/>
    <property type="molecule type" value="Genomic_DNA"/>
</dbReference>
<keyword evidence="4" id="KW-1185">Reference proteome</keyword>
<dbReference type="InterPro" id="IPR011089">
    <property type="entry name" value="GmrSD_C"/>
</dbReference>
<dbReference type="Proteomes" id="UP001385809">
    <property type="component" value="Unassembled WGS sequence"/>
</dbReference>
<evidence type="ECO:0000259" key="2">
    <source>
        <dbReference type="Pfam" id="PF07510"/>
    </source>
</evidence>
<sequence>MDASARTPRELFDSRLIYEIPTFQRPYVWTEENQWQPLWDDVTRVAEAVEHADDEALRRLPAHFLGAVVIKQAPALPGDLQRYSVIDGQQRLTTMQVLLDAAALVVGKHGHDGDAESIEELIVNGARRFAGTPERFKLRPSRVDRPAFEAAMDDGIEPGEELRRARIVEAHDFFLGAITDWATEAPDPARRLTALTHALRSKLAVVSILLGENDDEQLIFETLNDRGTPLLGADLIKNHVFATGERLVADVDRWNEEYWRDLDDGWWRELVSQGRLYRSRIDLFVQYWLTMRTRRVSYAEQIATEFREHAREHFSDRARAETFLREFRRDADTFRDFAQMDQDSPRGRYYAVVVENLELGATTPLLLWLISRNRQVPAEQIDRALGAVESWAVRRTLLRRVMKDVNNMVVALLEALETAGPDRAGDETVTFLARQTADARVWPSDREVLDELPTIRAYGNINQRRLRLVLGAIERHWRTAWHGDVSLPDRLDIEHVMPRRWRNHWAQDVASDPDRAARRDRLVDTLGNLTLVTRRLNASLSNRAWHGTEARPGKYSLLQRFNLFVLNKALLDGHADDWTDDDIVARSHDLASAVVEMWPRS</sequence>
<dbReference type="InterPro" id="IPR004919">
    <property type="entry name" value="GmrSD_N"/>
</dbReference>
<evidence type="ECO:0000259" key="1">
    <source>
        <dbReference type="Pfam" id="PF03235"/>
    </source>
</evidence>